<dbReference type="InterPro" id="IPR011335">
    <property type="entry name" value="Restrct_endonuc-II-like"/>
</dbReference>
<accession>A0ABV5XVI7</accession>
<dbReference type="Proteomes" id="UP001589702">
    <property type="component" value="Unassembled WGS sequence"/>
</dbReference>
<protein>
    <recommendedName>
        <fullName evidence="3">DUF559 domain-containing protein</fullName>
    </recommendedName>
</protein>
<dbReference type="Gene3D" id="3.40.960.10">
    <property type="entry name" value="VSR Endonuclease"/>
    <property type="match status" value="1"/>
</dbReference>
<name>A0ABV5XVI7_ARTRM</name>
<proteinExistence type="predicted"/>
<keyword evidence="2" id="KW-1185">Reference proteome</keyword>
<evidence type="ECO:0000313" key="2">
    <source>
        <dbReference type="Proteomes" id="UP001589702"/>
    </source>
</evidence>
<evidence type="ECO:0000313" key="1">
    <source>
        <dbReference type="EMBL" id="MFB9818421.1"/>
    </source>
</evidence>
<evidence type="ECO:0008006" key="3">
    <source>
        <dbReference type="Google" id="ProtNLM"/>
    </source>
</evidence>
<gene>
    <name evidence="1" type="ORF">ACFFP1_02790</name>
</gene>
<sequence length="359" mass="39895">FAEACAVNSYGNIDSVVPVDPLAELWDYMEPAKSSAASAPPGAQTAVVSALTNSGVHLLPAGGNMWRTEELLSQGLSKRHINENLRSGALVRVRTGVLVRGTFWRGLSDDGRERAQLAAYCRRTLRVTADGLTFSHTSAARLHRLYLWKADQLIHVIIPYHAASGSHAADVRAHSGLLLPGQRIEIDGLPVTSLDRTVLDCAQILNYRQGLILLDHGLRRGCNREWLESACANLVGARGVTAFRKALAFANPLSESPGETLTRDAIAKLGFPDPVLQLRVQTPRGAYRFDFAWPHLRAALEFDGKAKYFDYKPTAEVIFEERQREKLLTEQGWRILRIDWKGLFDERGLKVRLLRLLRG</sequence>
<dbReference type="EMBL" id="JBHMBC010000007">
    <property type="protein sequence ID" value="MFB9818421.1"/>
    <property type="molecule type" value="Genomic_DNA"/>
</dbReference>
<feature type="non-terminal residue" evidence="1">
    <location>
        <position position="1"/>
    </location>
</feature>
<reference evidence="1 2" key="1">
    <citation type="submission" date="2024-09" db="EMBL/GenBank/DDBJ databases">
        <authorList>
            <person name="Sun Q."/>
            <person name="Mori K."/>
        </authorList>
    </citation>
    <scope>NUCLEOTIDE SEQUENCE [LARGE SCALE GENOMIC DNA]</scope>
    <source>
        <strain evidence="1 2">JCM 1334</strain>
    </source>
</reference>
<dbReference type="SUPFAM" id="SSF52980">
    <property type="entry name" value="Restriction endonuclease-like"/>
    <property type="match status" value="1"/>
</dbReference>
<dbReference type="RefSeq" id="WP_376940453.1">
    <property type="nucleotide sequence ID" value="NZ_JBHMBC010000007.1"/>
</dbReference>
<comment type="caution">
    <text evidence="1">The sequence shown here is derived from an EMBL/GenBank/DDBJ whole genome shotgun (WGS) entry which is preliminary data.</text>
</comment>
<organism evidence="1 2">
    <name type="scientific">Arthrobacter ramosus</name>
    <dbReference type="NCBI Taxonomy" id="1672"/>
    <lineage>
        <taxon>Bacteria</taxon>
        <taxon>Bacillati</taxon>
        <taxon>Actinomycetota</taxon>
        <taxon>Actinomycetes</taxon>
        <taxon>Micrococcales</taxon>
        <taxon>Micrococcaceae</taxon>
        <taxon>Arthrobacter</taxon>
    </lineage>
</organism>